<comment type="caution">
    <text evidence="4">The sequence shown here is derived from an EMBL/GenBank/DDBJ whole genome shotgun (WGS) entry which is preliminary data.</text>
</comment>
<gene>
    <name evidence="4" type="ORF">SLEP1_g8493</name>
</gene>
<dbReference type="Gene3D" id="3.40.50.2000">
    <property type="entry name" value="Glycogen Phosphorylase B"/>
    <property type="match status" value="2"/>
</dbReference>
<dbReference type="Pfam" id="PF00201">
    <property type="entry name" value="UDPGT"/>
    <property type="match status" value="1"/>
</dbReference>
<dbReference type="FunFam" id="3.40.50.2000:FF:000064">
    <property type="entry name" value="Glycosyltransferase"/>
    <property type="match status" value="1"/>
</dbReference>
<dbReference type="EMBL" id="BPVZ01000008">
    <property type="protein sequence ID" value="GKU95090.1"/>
    <property type="molecule type" value="Genomic_DNA"/>
</dbReference>
<organism evidence="4 5">
    <name type="scientific">Rubroshorea leprosula</name>
    <dbReference type="NCBI Taxonomy" id="152421"/>
    <lineage>
        <taxon>Eukaryota</taxon>
        <taxon>Viridiplantae</taxon>
        <taxon>Streptophyta</taxon>
        <taxon>Embryophyta</taxon>
        <taxon>Tracheophyta</taxon>
        <taxon>Spermatophyta</taxon>
        <taxon>Magnoliopsida</taxon>
        <taxon>eudicotyledons</taxon>
        <taxon>Gunneridae</taxon>
        <taxon>Pentapetalae</taxon>
        <taxon>rosids</taxon>
        <taxon>malvids</taxon>
        <taxon>Malvales</taxon>
        <taxon>Dipterocarpaceae</taxon>
        <taxon>Rubroshorea</taxon>
    </lineage>
</organism>
<evidence type="ECO:0000256" key="3">
    <source>
        <dbReference type="ARBA" id="ARBA00022679"/>
    </source>
</evidence>
<evidence type="ECO:0000313" key="4">
    <source>
        <dbReference type="EMBL" id="GKU95090.1"/>
    </source>
</evidence>
<sequence>MSGTGAHILVYPYPAPGHIIPLLDLTHRFITRGLTVTFLVTPNNLSLLDPLFSRHHSSSIQSLVLPGPAPSNSAAPHHRLFAMMSGLPDFHYSAILQWFRSHPSPPVAIVSDFFLGWTQDLASELGIKRVVFSPSGAFGYSVEEAIWNALPKKKTDDDTDNENYIVTFQTLPNSPKFAWYQISHIYRNTKEGDPDREFFRSDSLSNMTSWGRVFNTFSELERVYIDHAKKQIGQDRVWAVGPLLPPEDDAADLANRGGSSTVQCSELMTWLDGCEDHSVVYVCFGSRYVLTREQMDALAAALEKSGVHFVWCVRYPGSGPTSSDDGVIPDGFEDRVTGRGFLIKGWAPQVAILRHRAVGAFLTHCGWNSTLEGISAGVVMLTWPMSADQFSNAQLLVDQLGVGIRVGESIQIIPDSTQLARILTESVQEGRPERSQVKKFSEAAANAVMKGGSSEKDLDAFIEAMNQLRTD</sequence>
<evidence type="ECO:0000256" key="1">
    <source>
        <dbReference type="ARBA" id="ARBA00009995"/>
    </source>
</evidence>
<reference evidence="4 5" key="1">
    <citation type="journal article" date="2021" name="Commun. Biol.">
        <title>The genome of Shorea leprosula (Dipterocarpaceae) highlights the ecological relevance of drought in aseasonal tropical rainforests.</title>
        <authorList>
            <person name="Ng K.K.S."/>
            <person name="Kobayashi M.J."/>
            <person name="Fawcett J.A."/>
            <person name="Hatakeyama M."/>
            <person name="Paape T."/>
            <person name="Ng C.H."/>
            <person name="Ang C.C."/>
            <person name="Tnah L.H."/>
            <person name="Lee C.T."/>
            <person name="Nishiyama T."/>
            <person name="Sese J."/>
            <person name="O'Brien M.J."/>
            <person name="Copetti D."/>
            <person name="Mohd Noor M.I."/>
            <person name="Ong R.C."/>
            <person name="Putra M."/>
            <person name="Sireger I.Z."/>
            <person name="Indrioko S."/>
            <person name="Kosugi Y."/>
            <person name="Izuno A."/>
            <person name="Isagi Y."/>
            <person name="Lee S.L."/>
            <person name="Shimizu K.K."/>
        </authorList>
    </citation>
    <scope>NUCLEOTIDE SEQUENCE [LARGE SCALE GENOMIC DNA]</scope>
    <source>
        <strain evidence="4">214</strain>
    </source>
</reference>
<comment type="similarity">
    <text evidence="1">Belongs to the UDP-glycosyltransferase family.</text>
</comment>
<dbReference type="AlphaFoldDB" id="A0AAV5I7T2"/>
<dbReference type="InterPro" id="IPR002213">
    <property type="entry name" value="UDP_glucos_trans"/>
</dbReference>
<dbReference type="SUPFAM" id="SSF53756">
    <property type="entry name" value="UDP-Glycosyltransferase/glycogen phosphorylase"/>
    <property type="match status" value="1"/>
</dbReference>
<dbReference type="Proteomes" id="UP001054252">
    <property type="component" value="Unassembled WGS sequence"/>
</dbReference>
<evidence type="ECO:0000313" key="5">
    <source>
        <dbReference type="Proteomes" id="UP001054252"/>
    </source>
</evidence>
<accession>A0AAV5I7T2</accession>
<keyword evidence="3" id="KW-0808">Transferase</keyword>
<protein>
    <submittedName>
        <fullName evidence="4">Uncharacterized protein</fullName>
    </submittedName>
</protein>
<dbReference type="PANTHER" id="PTHR48047">
    <property type="entry name" value="GLYCOSYLTRANSFERASE"/>
    <property type="match status" value="1"/>
</dbReference>
<evidence type="ECO:0000256" key="2">
    <source>
        <dbReference type="ARBA" id="ARBA00022676"/>
    </source>
</evidence>
<dbReference type="PANTHER" id="PTHR48047:SF118">
    <property type="entry name" value="HEXOSYLTRANSFERASE-RELATED"/>
    <property type="match status" value="1"/>
</dbReference>
<dbReference type="GO" id="GO:0035251">
    <property type="term" value="F:UDP-glucosyltransferase activity"/>
    <property type="evidence" value="ECO:0007669"/>
    <property type="project" value="TreeGrafter"/>
</dbReference>
<keyword evidence="5" id="KW-1185">Reference proteome</keyword>
<dbReference type="CDD" id="cd03784">
    <property type="entry name" value="GT1_Gtf-like"/>
    <property type="match status" value="1"/>
</dbReference>
<proteinExistence type="inferred from homology"/>
<name>A0AAV5I7T2_9ROSI</name>
<keyword evidence="2" id="KW-0328">Glycosyltransferase</keyword>